<dbReference type="Pfam" id="PF00067">
    <property type="entry name" value="p450"/>
    <property type="match status" value="1"/>
</dbReference>
<keyword evidence="3" id="KW-0408">Iron</keyword>
<reference evidence="5 6" key="2">
    <citation type="submission" date="2017-09" db="EMBL/GenBank/DDBJ databases">
        <title>Extensive intraspecific genome diversity in a model arbuscular mycorrhizal fungus.</title>
        <authorList>
            <person name="Chen E.C."/>
            <person name="Morin E."/>
            <person name="Beaudet D."/>
            <person name="Noel J."/>
            <person name="Ndikumana S."/>
            <person name="Charron P."/>
            <person name="St-Onge C."/>
            <person name="Giorgi J."/>
            <person name="Grigoriev I.V."/>
            <person name="Roux C."/>
            <person name="Martin F.M."/>
            <person name="Corradi N."/>
        </authorList>
    </citation>
    <scope>NUCLEOTIDE SEQUENCE [LARGE SCALE GENOMIC DNA]</scope>
    <source>
        <strain evidence="5 6">A5</strain>
    </source>
</reference>
<dbReference type="GO" id="GO:0005506">
    <property type="term" value="F:iron ion binding"/>
    <property type="evidence" value="ECO:0007669"/>
    <property type="project" value="InterPro"/>
</dbReference>
<evidence type="ECO:0000256" key="1">
    <source>
        <dbReference type="ARBA" id="ARBA00010617"/>
    </source>
</evidence>
<dbReference type="SUPFAM" id="SSF48264">
    <property type="entry name" value="Cytochrome P450"/>
    <property type="match status" value="1"/>
</dbReference>
<proteinExistence type="inferred from homology"/>
<dbReference type="GO" id="GO:0004497">
    <property type="term" value="F:monooxygenase activity"/>
    <property type="evidence" value="ECO:0007669"/>
    <property type="project" value="InterPro"/>
</dbReference>
<dbReference type="InterPro" id="IPR001128">
    <property type="entry name" value="Cyt_P450"/>
</dbReference>
<feature type="transmembrane region" description="Helical" evidence="4">
    <location>
        <begin position="40"/>
        <end position="58"/>
    </location>
</feature>
<dbReference type="EMBL" id="LLXJ01001854">
    <property type="protein sequence ID" value="PKC00485.1"/>
    <property type="molecule type" value="Genomic_DNA"/>
</dbReference>
<dbReference type="InterPro" id="IPR036396">
    <property type="entry name" value="Cyt_P450_sf"/>
</dbReference>
<feature type="transmembrane region" description="Helical" evidence="4">
    <location>
        <begin position="12"/>
        <end position="28"/>
    </location>
</feature>
<name>A0A2N0P0X5_9GLOM</name>
<dbReference type="VEuPathDB" id="FungiDB:RhiirA1_465215"/>
<dbReference type="InterPro" id="IPR050182">
    <property type="entry name" value="Cytochrome_P450_fam2"/>
</dbReference>
<dbReference type="PANTHER" id="PTHR24300">
    <property type="entry name" value="CYTOCHROME P450 508A4-RELATED"/>
    <property type="match status" value="1"/>
</dbReference>
<protein>
    <submittedName>
        <fullName evidence="5">Cytochrome P450</fullName>
    </submittedName>
</protein>
<sequence>MIFKPFENFEINDFILSFFTIYVVYYYYKYFTRINPLPGPFPLPLIGTFHYLIWFRWIKKDTTMFFKFCYDKYGDIYEINNTMRIIVLCRSEYFEDLSTTKSKLEMRCPDYEGLKELGVVGKGITYNNNFKSWTFNRHFFNQAILSPKFTNEVIDWTNELFNELESYWDRLFLKEEIIKENKNKLNFIQWFSHYKNDMIIKLLTGERSYSMEGYFIFFVFPSFLRHHVPFFKNMANDILQKLDFINQKLDAVIKRRRQEIEDIPLNEPLPNDILTSMIIKNTLRDDNYIETGANRIMPDSEIRVNLLDGIIGGTYKSANMLSYIIYYIAHHPIVKMKMLKEIDNVFQVDMNSPVKTKCDGLLVCCVELLVEIKPRN</sequence>
<evidence type="ECO:0000256" key="2">
    <source>
        <dbReference type="ARBA" id="ARBA00022723"/>
    </source>
</evidence>
<organism evidence="5 6">
    <name type="scientific">Rhizophagus irregularis</name>
    <dbReference type="NCBI Taxonomy" id="588596"/>
    <lineage>
        <taxon>Eukaryota</taxon>
        <taxon>Fungi</taxon>
        <taxon>Fungi incertae sedis</taxon>
        <taxon>Mucoromycota</taxon>
        <taxon>Glomeromycotina</taxon>
        <taxon>Glomeromycetes</taxon>
        <taxon>Glomerales</taxon>
        <taxon>Glomeraceae</taxon>
        <taxon>Rhizophagus</taxon>
    </lineage>
</organism>
<keyword evidence="2" id="KW-0479">Metal-binding</keyword>
<evidence type="ECO:0000256" key="4">
    <source>
        <dbReference type="SAM" id="Phobius"/>
    </source>
</evidence>
<comment type="caution">
    <text evidence="5">The sequence shown here is derived from an EMBL/GenBank/DDBJ whole genome shotgun (WGS) entry which is preliminary data.</text>
</comment>
<dbReference type="Gene3D" id="1.10.630.10">
    <property type="entry name" value="Cytochrome P450"/>
    <property type="match status" value="1"/>
</dbReference>
<evidence type="ECO:0000313" key="6">
    <source>
        <dbReference type="Proteomes" id="UP000232722"/>
    </source>
</evidence>
<dbReference type="GO" id="GO:0020037">
    <property type="term" value="F:heme binding"/>
    <property type="evidence" value="ECO:0007669"/>
    <property type="project" value="InterPro"/>
</dbReference>
<evidence type="ECO:0000313" key="5">
    <source>
        <dbReference type="EMBL" id="PKC00485.1"/>
    </source>
</evidence>
<dbReference type="GO" id="GO:0016705">
    <property type="term" value="F:oxidoreductase activity, acting on paired donors, with incorporation or reduction of molecular oxygen"/>
    <property type="evidence" value="ECO:0007669"/>
    <property type="project" value="InterPro"/>
</dbReference>
<dbReference type="AlphaFoldDB" id="A0A2N0P0X5"/>
<dbReference type="VEuPathDB" id="FungiDB:FUN_001138"/>
<accession>A0A2N0P0X5</accession>
<gene>
    <name evidence="5" type="ORF">RhiirA5_403220</name>
</gene>
<dbReference type="VEuPathDB" id="FungiDB:RhiirA1_480045"/>
<keyword evidence="4" id="KW-0812">Transmembrane</keyword>
<comment type="similarity">
    <text evidence="1">Belongs to the cytochrome P450 family.</text>
</comment>
<keyword evidence="4" id="KW-1133">Transmembrane helix</keyword>
<dbReference type="Proteomes" id="UP000232722">
    <property type="component" value="Unassembled WGS sequence"/>
</dbReference>
<reference evidence="5 6" key="1">
    <citation type="submission" date="2016-04" db="EMBL/GenBank/DDBJ databases">
        <title>Genome analyses suggest a sexual origin of heterokaryosis in a supposedly ancient asexual fungus.</title>
        <authorList>
            <person name="Ropars J."/>
            <person name="Sedzielewska K."/>
            <person name="Noel J."/>
            <person name="Charron P."/>
            <person name="Farinelli L."/>
            <person name="Marton T."/>
            <person name="Kruger M."/>
            <person name="Pelin A."/>
            <person name="Brachmann A."/>
            <person name="Corradi N."/>
        </authorList>
    </citation>
    <scope>NUCLEOTIDE SEQUENCE [LARGE SCALE GENOMIC DNA]</scope>
    <source>
        <strain evidence="5 6">A5</strain>
    </source>
</reference>
<evidence type="ECO:0000256" key="3">
    <source>
        <dbReference type="ARBA" id="ARBA00023004"/>
    </source>
</evidence>
<keyword evidence="4" id="KW-0472">Membrane</keyword>